<evidence type="ECO:0000313" key="3">
    <source>
        <dbReference type="EMBL" id="KJY23829.1"/>
    </source>
</evidence>
<accession>A0A0F4IQ78</accession>
<dbReference type="EMBL" id="JZWV01001351">
    <property type="protein sequence ID" value="KJY23829.1"/>
    <property type="molecule type" value="Genomic_DNA"/>
</dbReference>
<protein>
    <submittedName>
        <fullName evidence="3">Cytidine deaminase</fullName>
    </submittedName>
</protein>
<dbReference type="InterPro" id="IPR002125">
    <property type="entry name" value="CMP_dCMP_dom"/>
</dbReference>
<dbReference type="Pfam" id="PF00383">
    <property type="entry name" value="dCMP_cyt_deam_1"/>
    <property type="match status" value="1"/>
</dbReference>
<dbReference type="PANTHER" id="PTHR11079">
    <property type="entry name" value="CYTOSINE DEAMINASE FAMILY MEMBER"/>
    <property type="match status" value="1"/>
</dbReference>
<dbReference type="Proteomes" id="UP000033551">
    <property type="component" value="Unassembled WGS sequence"/>
</dbReference>
<dbReference type="PATRIC" id="fig|68223.7.peg.4814"/>
<dbReference type="Gene3D" id="3.40.140.10">
    <property type="entry name" value="Cytidine Deaminase, domain 2"/>
    <property type="match status" value="1"/>
</dbReference>
<evidence type="ECO:0000313" key="4">
    <source>
        <dbReference type="Proteomes" id="UP000033551"/>
    </source>
</evidence>
<gene>
    <name evidence="3" type="ORF">VR44_37125</name>
</gene>
<sequence>MTVTPGDHALLRRAIALAAEAREAGDPPFGSLLAAPDGTVLAEERNTTVTGRDITAHPELKLAQWAARELDADTAARTTMYTSCEPCSMCAPVIRLAGLRRVVFALSGEQLLGIRPASGRPPVPQDGPALPDEVRAVVEPYYHPSPDRPSPTASS</sequence>
<dbReference type="CDD" id="cd01285">
    <property type="entry name" value="nucleoside_deaminase"/>
    <property type="match status" value="1"/>
</dbReference>
<name>A0A0F4IQ78_9ACTN</name>
<dbReference type="InterPro" id="IPR016193">
    <property type="entry name" value="Cytidine_deaminase-like"/>
</dbReference>
<evidence type="ECO:0000259" key="2">
    <source>
        <dbReference type="PROSITE" id="PS51747"/>
    </source>
</evidence>
<evidence type="ECO:0000256" key="1">
    <source>
        <dbReference type="SAM" id="MobiDB-lite"/>
    </source>
</evidence>
<dbReference type="RefSeq" id="WP_045952077.1">
    <property type="nucleotide sequence ID" value="NZ_JZWV01001351.1"/>
</dbReference>
<comment type="caution">
    <text evidence="3">The sequence shown here is derived from an EMBL/GenBank/DDBJ whole genome shotgun (WGS) entry which is preliminary data.</text>
</comment>
<keyword evidence="4" id="KW-1185">Reference proteome</keyword>
<dbReference type="PROSITE" id="PS51747">
    <property type="entry name" value="CYT_DCMP_DEAMINASES_2"/>
    <property type="match status" value="1"/>
</dbReference>
<organism evidence="3 4">
    <name type="scientific">Streptomyces katrae</name>
    <dbReference type="NCBI Taxonomy" id="68223"/>
    <lineage>
        <taxon>Bacteria</taxon>
        <taxon>Bacillati</taxon>
        <taxon>Actinomycetota</taxon>
        <taxon>Actinomycetes</taxon>
        <taxon>Kitasatosporales</taxon>
        <taxon>Streptomycetaceae</taxon>
        <taxon>Streptomyces</taxon>
    </lineage>
</organism>
<dbReference type="PANTHER" id="PTHR11079:SF179">
    <property type="entry name" value="TRNA(ADENINE(34)) DEAMINASE, CHLOROPLASTIC"/>
    <property type="match status" value="1"/>
</dbReference>
<reference evidence="3 4" key="1">
    <citation type="submission" date="2015-02" db="EMBL/GenBank/DDBJ databases">
        <authorList>
            <person name="Ju K.-S."/>
            <person name="Doroghazi J.R."/>
            <person name="Metcalf W."/>
        </authorList>
    </citation>
    <scope>NUCLEOTIDE SEQUENCE [LARGE SCALE GENOMIC DNA]</scope>
    <source>
        <strain evidence="3 4">NRRL ISP-5550</strain>
    </source>
</reference>
<feature type="domain" description="CMP/dCMP-type deaminase" evidence="2">
    <location>
        <begin position="5"/>
        <end position="115"/>
    </location>
</feature>
<feature type="region of interest" description="Disordered" evidence="1">
    <location>
        <begin position="116"/>
        <end position="155"/>
    </location>
</feature>
<dbReference type="OrthoDB" id="9802676at2"/>
<dbReference type="GO" id="GO:0003824">
    <property type="term" value="F:catalytic activity"/>
    <property type="evidence" value="ECO:0007669"/>
    <property type="project" value="InterPro"/>
</dbReference>
<dbReference type="SUPFAM" id="SSF53927">
    <property type="entry name" value="Cytidine deaminase-like"/>
    <property type="match status" value="1"/>
</dbReference>
<dbReference type="AlphaFoldDB" id="A0A0F4IQ78"/>
<proteinExistence type="predicted"/>